<evidence type="ECO:0000259" key="4">
    <source>
        <dbReference type="Pfam" id="PF25881"/>
    </source>
</evidence>
<dbReference type="Gene3D" id="2.40.50.100">
    <property type="match status" value="1"/>
</dbReference>
<dbReference type="InterPro" id="IPR059052">
    <property type="entry name" value="HH_YbhG-like"/>
</dbReference>
<evidence type="ECO:0000313" key="5">
    <source>
        <dbReference type="EMBL" id="RUO59547.1"/>
    </source>
</evidence>
<protein>
    <recommendedName>
        <fullName evidence="4">YbhG-like alpha-helical hairpin domain-containing protein</fullName>
    </recommendedName>
</protein>
<dbReference type="Proteomes" id="UP000288259">
    <property type="component" value="Unassembled WGS sequence"/>
</dbReference>
<dbReference type="AlphaFoldDB" id="A0A432YF20"/>
<dbReference type="PANTHER" id="PTHR32347">
    <property type="entry name" value="EFFLUX SYSTEM COMPONENT YKNX-RELATED"/>
    <property type="match status" value="1"/>
</dbReference>
<reference evidence="6" key="1">
    <citation type="journal article" date="2018" name="Front. Microbiol.">
        <title>Genome-Based Analysis Reveals the Taxonomy and Diversity of the Family Idiomarinaceae.</title>
        <authorList>
            <person name="Liu Y."/>
            <person name="Lai Q."/>
            <person name="Shao Z."/>
        </authorList>
    </citation>
    <scope>NUCLEOTIDE SEQUENCE [LARGE SCALE GENOMIC DNA]</scope>
    <source>
        <strain evidence="6">CVS-6</strain>
    </source>
</reference>
<dbReference type="Gene3D" id="1.10.287.470">
    <property type="entry name" value="Helix hairpin bin"/>
    <property type="match status" value="2"/>
</dbReference>
<dbReference type="GO" id="GO:0030313">
    <property type="term" value="C:cell envelope"/>
    <property type="evidence" value="ECO:0007669"/>
    <property type="project" value="UniProtKB-SubCell"/>
</dbReference>
<dbReference type="InterPro" id="IPR050465">
    <property type="entry name" value="UPF0194_transport"/>
</dbReference>
<proteinExistence type="predicted"/>
<keyword evidence="2 3" id="KW-0175">Coiled coil</keyword>
<organism evidence="5 6">
    <name type="scientific">Pseudidiomarina insulisalsae</name>
    <dbReference type="NCBI Taxonomy" id="575789"/>
    <lineage>
        <taxon>Bacteria</taxon>
        <taxon>Pseudomonadati</taxon>
        <taxon>Pseudomonadota</taxon>
        <taxon>Gammaproteobacteria</taxon>
        <taxon>Alteromonadales</taxon>
        <taxon>Idiomarinaceae</taxon>
        <taxon>Pseudidiomarina</taxon>
    </lineage>
</organism>
<evidence type="ECO:0000313" key="6">
    <source>
        <dbReference type="Proteomes" id="UP000288259"/>
    </source>
</evidence>
<sequence length="338" mass="37701">MNLQNQKQNNHFMAARGIRFAFLLLLLAALTGCDDAPQYPVVGTLERDRIALSAELTEPISAIHVTEGQQVSEGDLLIEQDQRRSQSRLAQLEAALERNQRRLDELVRGPRQERIYEARARLDAAYAALETAEEEFQRVARLHEQNLASQSQLDALRNTREQAAGEVEVSRAALAALLNGTTVEELEQARAAVREAEAAVRQQQLTIERLSHHAPRDAQVEALPFELRETPQPGAPLVVLRATDQRPYARVYIPAPLHRQLQTGDRVTVVVDGRGERQGTIRFLASDAAFTPYYALTEHDADRLSFLTEIDLENADELPSGIPVRMAIPQATGKQSNE</sequence>
<evidence type="ECO:0000256" key="2">
    <source>
        <dbReference type="ARBA" id="ARBA00023054"/>
    </source>
</evidence>
<feature type="coiled-coil region" evidence="3">
    <location>
        <begin position="82"/>
        <end position="135"/>
    </location>
</feature>
<evidence type="ECO:0000256" key="1">
    <source>
        <dbReference type="ARBA" id="ARBA00004196"/>
    </source>
</evidence>
<feature type="domain" description="YbhG-like alpha-helical hairpin" evidence="4">
    <location>
        <begin position="81"/>
        <end position="207"/>
    </location>
</feature>
<gene>
    <name evidence="5" type="ORF">CWI71_09015</name>
</gene>
<evidence type="ECO:0000256" key="3">
    <source>
        <dbReference type="SAM" id="Coils"/>
    </source>
</evidence>
<accession>A0A432YF20</accession>
<dbReference type="Pfam" id="PF25881">
    <property type="entry name" value="HH_YBHG"/>
    <property type="match status" value="1"/>
</dbReference>
<dbReference type="PANTHER" id="PTHR32347:SF29">
    <property type="entry name" value="UPF0194 MEMBRANE PROTEIN YBHG"/>
    <property type="match status" value="1"/>
</dbReference>
<name>A0A432YF20_9GAMM</name>
<comment type="caution">
    <text evidence="5">The sequence shown here is derived from an EMBL/GenBank/DDBJ whole genome shotgun (WGS) entry which is preliminary data.</text>
</comment>
<feature type="coiled-coil region" evidence="3">
    <location>
        <begin position="179"/>
        <end position="213"/>
    </location>
</feature>
<keyword evidence="6" id="KW-1185">Reference proteome</keyword>
<comment type="subcellular location">
    <subcellularLocation>
        <location evidence="1">Cell envelope</location>
    </subcellularLocation>
</comment>
<dbReference type="PROSITE" id="PS51257">
    <property type="entry name" value="PROKAR_LIPOPROTEIN"/>
    <property type="match status" value="1"/>
</dbReference>
<dbReference type="EMBL" id="PIPY01000008">
    <property type="protein sequence ID" value="RUO59547.1"/>
    <property type="molecule type" value="Genomic_DNA"/>
</dbReference>